<dbReference type="Proteomes" id="UP000285023">
    <property type="component" value="Unassembled WGS sequence"/>
</dbReference>
<proteinExistence type="predicted"/>
<dbReference type="AlphaFoldDB" id="A0A418Q2V6"/>
<keyword evidence="1" id="KW-0812">Transmembrane</keyword>
<reference evidence="3 4" key="1">
    <citation type="submission" date="2018-09" db="EMBL/GenBank/DDBJ databases">
        <title>Sphingomonas sp. DAC4.</title>
        <authorList>
            <person name="Seo T."/>
        </authorList>
    </citation>
    <scope>NUCLEOTIDE SEQUENCE [LARGE SCALE GENOMIC DNA]</scope>
    <source>
        <strain evidence="3 4">DAC4</strain>
    </source>
</reference>
<keyword evidence="4" id="KW-1185">Reference proteome</keyword>
<dbReference type="OrthoDB" id="2873672at2"/>
<evidence type="ECO:0000259" key="2">
    <source>
        <dbReference type="Pfam" id="PF09990"/>
    </source>
</evidence>
<name>A0A418Q2V6_9SPHN</name>
<evidence type="ECO:0000256" key="1">
    <source>
        <dbReference type="SAM" id="Phobius"/>
    </source>
</evidence>
<comment type="caution">
    <text evidence="3">The sequence shown here is derived from an EMBL/GenBank/DDBJ whole genome shotgun (WGS) entry which is preliminary data.</text>
</comment>
<keyword evidence="1" id="KW-0472">Membrane</keyword>
<protein>
    <recommendedName>
        <fullName evidence="2">DUF2231 domain-containing protein</fullName>
    </recommendedName>
</protein>
<keyword evidence="1" id="KW-1133">Transmembrane helix</keyword>
<feature type="transmembrane region" description="Helical" evidence="1">
    <location>
        <begin position="81"/>
        <end position="100"/>
    </location>
</feature>
<feature type="transmembrane region" description="Helical" evidence="1">
    <location>
        <begin position="112"/>
        <end position="132"/>
    </location>
</feature>
<dbReference type="RefSeq" id="WP_119532099.1">
    <property type="nucleotide sequence ID" value="NZ_QXTF01000001.1"/>
</dbReference>
<evidence type="ECO:0000313" key="4">
    <source>
        <dbReference type="Proteomes" id="UP000285023"/>
    </source>
</evidence>
<organism evidence="3 4">
    <name type="scientific">Sphingomonas edaphi</name>
    <dbReference type="NCBI Taxonomy" id="2315689"/>
    <lineage>
        <taxon>Bacteria</taxon>
        <taxon>Pseudomonadati</taxon>
        <taxon>Pseudomonadota</taxon>
        <taxon>Alphaproteobacteria</taxon>
        <taxon>Sphingomonadales</taxon>
        <taxon>Sphingomonadaceae</taxon>
        <taxon>Sphingomonas</taxon>
    </lineage>
</organism>
<feature type="domain" description="DUF2231" evidence="2">
    <location>
        <begin position="13"/>
        <end position="134"/>
    </location>
</feature>
<dbReference type="InterPro" id="IPR019251">
    <property type="entry name" value="DUF2231_TM"/>
</dbReference>
<dbReference type="EMBL" id="QXTF01000001">
    <property type="protein sequence ID" value="RIX32295.1"/>
    <property type="molecule type" value="Genomic_DNA"/>
</dbReference>
<evidence type="ECO:0000313" key="3">
    <source>
        <dbReference type="EMBL" id="RIX32295.1"/>
    </source>
</evidence>
<sequence>MSDRPAVEGHSSPLYAIILGFIFPLSLGALLSDWRYSFTYEIQWLNFADWLVAGSLVGGGLALAWTLVANTVRGRWRHRPSSLAALLLVIFFVIQFINALTHSKDAYATMPAGLILSIIATLLALAAAWLGLRSSTKGVAQ</sequence>
<feature type="transmembrane region" description="Helical" evidence="1">
    <location>
        <begin position="50"/>
        <end position="69"/>
    </location>
</feature>
<dbReference type="Pfam" id="PF09990">
    <property type="entry name" value="DUF2231"/>
    <property type="match status" value="1"/>
</dbReference>
<accession>A0A418Q2V6</accession>
<gene>
    <name evidence="3" type="ORF">D3M59_04875</name>
</gene>
<feature type="transmembrane region" description="Helical" evidence="1">
    <location>
        <begin position="12"/>
        <end position="30"/>
    </location>
</feature>